<name>A0A9N9LR66_9HELO</name>
<evidence type="ECO:0000313" key="3">
    <source>
        <dbReference type="Proteomes" id="UP000701801"/>
    </source>
</evidence>
<organism evidence="2 3">
    <name type="scientific">Hymenoscyphus albidus</name>
    <dbReference type="NCBI Taxonomy" id="595503"/>
    <lineage>
        <taxon>Eukaryota</taxon>
        <taxon>Fungi</taxon>
        <taxon>Dikarya</taxon>
        <taxon>Ascomycota</taxon>
        <taxon>Pezizomycotina</taxon>
        <taxon>Leotiomycetes</taxon>
        <taxon>Helotiales</taxon>
        <taxon>Helotiaceae</taxon>
        <taxon>Hymenoscyphus</taxon>
    </lineage>
</organism>
<accession>A0A9N9LR66</accession>
<protein>
    <submittedName>
        <fullName evidence="2">Uncharacterized protein</fullName>
    </submittedName>
</protein>
<feature type="region of interest" description="Disordered" evidence="1">
    <location>
        <begin position="18"/>
        <end position="103"/>
    </location>
</feature>
<reference evidence="2" key="1">
    <citation type="submission" date="2021-07" db="EMBL/GenBank/DDBJ databases">
        <authorList>
            <person name="Durling M."/>
        </authorList>
    </citation>
    <scope>NUCLEOTIDE SEQUENCE</scope>
</reference>
<comment type="caution">
    <text evidence="2">The sequence shown here is derived from an EMBL/GenBank/DDBJ whole genome shotgun (WGS) entry which is preliminary data.</text>
</comment>
<dbReference type="Proteomes" id="UP000701801">
    <property type="component" value="Unassembled WGS sequence"/>
</dbReference>
<feature type="compositionally biased region" description="Pro residues" evidence="1">
    <location>
        <begin position="88"/>
        <end position="103"/>
    </location>
</feature>
<dbReference type="AlphaFoldDB" id="A0A9N9LR66"/>
<evidence type="ECO:0000256" key="1">
    <source>
        <dbReference type="SAM" id="MobiDB-lite"/>
    </source>
</evidence>
<feature type="compositionally biased region" description="Low complexity" evidence="1">
    <location>
        <begin position="62"/>
        <end position="87"/>
    </location>
</feature>
<dbReference type="EMBL" id="CAJVRM010000338">
    <property type="protein sequence ID" value="CAG8979804.1"/>
    <property type="molecule type" value="Genomic_DNA"/>
</dbReference>
<sequence>MEQVLADAVGRSFTYEDMDRVLRRPTLQDNRASREPAPTTLATGNITPGGSVVPTTTESILAPTTPASIPTTATIPTASIPTATQPPAIQPPAVQPPAVQPVG</sequence>
<proteinExistence type="predicted"/>
<keyword evidence="3" id="KW-1185">Reference proteome</keyword>
<gene>
    <name evidence="2" type="ORF">HYALB_00011254</name>
</gene>
<dbReference type="OrthoDB" id="10558914at2759"/>
<evidence type="ECO:0000313" key="2">
    <source>
        <dbReference type="EMBL" id="CAG8979804.1"/>
    </source>
</evidence>
<feature type="compositionally biased region" description="Polar residues" evidence="1">
    <location>
        <begin position="40"/>
        <end position="59"/>
    </location>
</feature>